<evidence type="ECO:0000313" key="3">
    <source>
        <dbReference type="Proteomes" id="UP001283361"/>
    </source>
</evidence>
<accession>A0AAE0Z488</accession>
<organism evidence="2 3">
    <name type="scientific">Elysia crispata</name>
    <name type="common">lettuce slug</name>
    <dbReference type="NCBI Taxonomy" id="231223"/>
    <lineage>
        <taxon>Eukaryota</taxon>
        <taxon>Metazoa</taxon>
        <taxon>Spiralia</taxon>
        <taxon>Lophotrochozoa</taxon>
        <taxon>Mollusca</taxon>
        <taxon>Gastropoda</taxon>
        <taxon>Heterobranchia</taxon>
        <taxon>Euthyneura</taxon>
        <taxon>Panpulmonata</taxon>
        <taxon>Sacoglossa</taxon>
        <taxon>Placobranchoidea</taxon>
        <taxon>Plakobranchidae</taxon>
        <taxon>Elysia</taxon>
    </lineage>
</organism>
<keyword evidence="3" id="KW-1185">Reference proteome</keyword>
<name>A0AAE0Z488_9GAST</name>
<protein>
    <submittedName>
        <fullName evidence="2">Uncharacterized protein</fullName>
    </submittedName>
</protein>
<keyword evidence="1" id="KW-0732">Signal</keyword>
<reference evidence="2" key="1">
    <citation type="journal article" date="2023" name="G3 (Bethesda)">
        <title>A reference genome for the long-term kleptoplast-retaining sea slug Elysia crispata morphotype clarki.</title>
        <authorList>
            <person name="Eastman K.E."/>
            <person name="Pendleton A.L."/>
            <person name="Shaikh M.A."/>
            <person name="Suttiyut T."/>
            <person name="Ogas R."/>
            <person name="Tomko P."/>
            <person name="Gavelis G."/>
            <person name="Widhalm J.R."/>
            <person name="Wisecaver J.H."/>
        </authorList>
    </citation>
    <scope>NUCLEOTIDE SEQUENCE</scope>
    <source>
        <strain evidence="2">ECLA1</strain>
    </source>
</reference>
<evidence type="ECO:0000313" key="2">
    <source>
        <dbReference type="EMBL" id="KAK3762638.1"/>
    </source>
</evidence>
<feature type="non-terminal residue" evidence="2">
    <location>
        <position position="1"/>
    </location>
</feature>
<sequence length="88" mass="10325">PSPTSPWLFHLITLYKFFQRLYTFCFESNTYGFNNSGQDLCLEYHLYLLMLFIASRRMCRDVTLSQHHLENTPASAVQHYSTECHANG</sequence>
<feature type="chain" id="PRO_5042289680" evidence="1">
    <location>
        <begin position="24"/>
        <end position="88"/>
    </location>
</feature>
<proteinExistence type="predicted"/>
<comment type="caution">
    <text evidence="2">The sequence shown here is derived from an EMBL/GenBank/DDBJ whole genome shotgun (WGS) entry which is preliminary data.</text>
</comment>
<dbReference type="AlphaFoldDB" id="A0AAE0Z488"/>
<evidence type="ECO:0000256" key="1">
    <source>
        <dbReference type="SAM" id="SignalP"/>
    </source>
</evidence>
<dbReference type="Proteomes" id="UP001283361">
    <property type="component" value="Unassembled WGS sequence"/>
</dbReference>
<dbReference type="EMBL" id="JAWDGP010004673">
    <property type="protein sequence ID" value="KAK3762638.1"/>
    <property type="molecule type" value="Genomic_DNA"/>
</dbReference>
<feature type="signal peptide" evidence="1">
    <location>
        <begin position="1"/>
        <end position="23"/>
    </location>
</feature>
<gene>
    <name evidence="2" type="ORF">RRG08_000920</name>
</gene>